<dbReference type="CDD" id="cd01876">
    <property type="entry name" value="YihA_EngB"/>
    <property type="match status" value="1"/>
</dbReference>
<keyword evidence="13" id="KW-1185">Reference proteome</keyword>
<reference evidence="12 13" key="1">
    <citation type="submission" date="2022-07" db="EMBL/GenBank/DDBJ databases">
        <authorList>
            <person name="Xamxidin M."/>
            <person name="Wu M."/>
        </authorList>
    </citation>
    <scope>NUCLEOTIDE SEQUENCE [LARGE SCALE GENOMIC DNA]</scope>
    <source>
        <strain evidence="12 13">NBRC 111650</strain>
    </source>
</reference>
<evidence type="ECO:0000256" key="9">
    <source>
        <dbReference type="ARBA" id="ARBA00023306"/>
    </source>
</evidence>
<name>A0ABT1WCS6_9BURK</name>
<keyword evidence="3 10" id="KW-0132">Cell division</keyword>
<evidence type="ECO:0000256" key="3">
    <source>
        <dbReference type="ARBA" id="ARBA00022618"/>
    </source>
</evidence>
<feature type="domain" description="EngB-type G" evidence="11">
    <location>
        <begin position="24"/>
        <end position="205"/>
    </location>
</feature>
<keyword evidence="4" id="KW-0479">Metal-binding</keyword>
<dbReference type="InterPro" id="IPR030393">
    <property type="entry name" value="G_ENGB_dom"/>
</dbReference>
<keyword evidence="5 10" id="KW-0547">Nucleotide-binding</keyword>
<evidence type="ECO:0000256" key="4">
    <source>
        <dbReference type="ARBA" id="ARBA00022723"/>
    </source>
</evidence>
<dbReference type="Gene3D" id="3.40.50.300">
    <property type="entry name" value="P-loop containing nucleotide triphosphate hydrolases"/>
    <property type="match status" value="1"/>
</dbReference>
<organism evidence="12 13">
    <name type="scientific">Limnobacter humi</name>
    <dbReference type="NCBI Taxonomy" id="1778671"/>
    <lineage>
        <taxon>Bacteria</taxon>
        <taxon>Pseudomonadati</taxon>
        <taxon>Pseudomonadota</taxon>
        <taxon>Betaproteobacteria</taxon>
        <taxon>Burkholderiales</taxon>
        <taxon>Burkholderiaceae</taxon>
        <taxon>Limnobacter</taxon>
    </lineage>
</organism>
<dbReference type="PANTHER" id="PTHR11649">
    <property type="entry name" value="MSS1/TRME-RELATED GTP-BINDING PROTEIN"/>
    <property type="match status" value="1"/>
</dbReference>
<dbReference type="PROSITE" id="PS51706">
    <property type="entry name" value="G_ENGB"/>
    <property type="match status" value="1"/>
</dbReference>
<sequence>MTINFHNTHFEISASKMNECPGASVPEIVFAGRSNAGKSTAINTLCKQRQLAYASKMPGRTQLLNFFHVLEQGEAIARLVDLPGYGFAQLAQSSQSAWDRELGSYLADRISLRGCVLIVDARRGLLELDHALIQWVSHRQLPVHILLSKSDKFNRQEQVLALRAANKALEPHRVNGHVITVQLWSALKKQGVDEFERQLTQWIRPVDAAAEHTPKGTTP</sequence>
<dbReference type="Proteomes" id="UP001204142">
    <property type="component" value="Unassembled WGS sequence"/>
</dbReference>
<evidence type="ECO:0000256" key="2">
    <source>
        <dbReference type="ARBA" id="ARBA00009638"/>
    </source>
</evidence>
<comment type="cofactor">
    <cofactor evidence="1">
        <name>Mg(2+)</name>
        <dbReference type="ChEBI" id="CHEBI:18420"/>
    </cofactor>
</comment>
<dbReference type="HAMAP" id="MF_00321">
    <property type="entry name" value="GTPase_EngB"/>
    <property type="match status" value="1"/>
</dbReference>
<dbReference type="InterPro" id="IPR006073">
    <property type="entry name" value="GTP-bd"/>
</dbReference>
<evidence type="ECO:0000256" key="1">
    <source>
        <dbReference type="ARBA" id="ARBA00001946"/>
    </source>
</evidence>
<evidence type="ECO:0000256" key="10">
    <source>
        <dbReference type="HAMAP-Rule" id="MF_00321"/>
    </source>
</evidence>
<evidence type="ECO:0000256" key="8">
    <source>
        <dbReference type="ARBA" id="ARBA00023210"/>
    </source>
</evidence>
<keyword evidence="8 10" id="KW-0717">Septation</keyword>
<dbReference type="RefSeq" id="WP_256763003.1">
    <property type="nucleotide sequence ID" value="NZ_JANIGO010000001.1"/>
</dbReference>
<dbReference type="NCBIfam" id="TIGR03598">
    <property type="entry name" value="GTPase_YsxC"/>
    <property type="match status" value="1"/>
</dbReference>
<evidence type="ECO:0000313" key="13">
    <source>
        <dbReference type="Proteomes" id="UP001204142"/>
    </source>
</evidence>
<dbReference type="EMBL" id="JANIGO010000001">
    <property type="protein sequence ID" value="MCQ8895322.1"/>
    <property type="molecule type" value="Genomic_DNA"/>
</dbReference>
<comment type="caution">
    <text evidence="12">The sequence shown here is derived from an EMBL/GenBank/DDBJ whole genome shotgun (WGS) entry which is preliminary data.</text>
</comment>
<keyword evidence="9 10" id="KW-0131">Cell cycle</keyword>
<dbReference type="SUPFAM" id="SSF52540">
    <property type="entry name" value="P-loop containing nucleoside triphosphate hydrolases"/>
    <property type="match status" value="1"/>
</dbReference>
<evidence type="ECO:0000259" key="11">
    <source>
        <dbReference type="PROSITE" id="PS51706"/>
    </source>
</evidence>
<evidence type="ECO:0000256" key="7">
    <source>
        <dbReference type="ARBA" id="ARBA00023134"/>
    </source>
</evidence>
<proteinExistence type="inferred from homology"/>
<dbReference type="InterPro" id="IPR019987">
    <property type="entry name" value="GTP-bd_ribosome_bio_YsxC"/>
</dbReference>
<accession>A0ABT1WCS6</accession>
<dbReference type="InterPro" id="IPR027417">
    <property type="entry name" value="P-loop_NTPase"/>
</dbReference>
<protein>
    <recommendedName>
        <fullName evidence="10">Probable GTP-binding protein EngB</fullName>
    </recommendedName>
</protein>
<evidence type="ECO:0000256" key="5">
    <source>
        <dbReference type="ARBA" id="ARBA00022741"/>
    </source>
</evidence>
<keyword evidence="7 10" id="KW-0342">GTP-binding</keyword>
<comment type="function">
    <text evidence="10">Necessary for normal cell division and for the maintenance of normal septation.</text>
</comment>
<evidence type="ECO:0000256" key="6">
    <source>
        <dbReference type="ARBA" id="ARBA00022842"/>
    </source>
</evidence>
<dbReference type="Pfam" id="PF01926">
    <property type="entry name" value="MMR_HSR1"/>
    <property type="match status" value="1"/>
</dbReference>
<dbReference type="PANTHER" id="PTHR11649:SF13">
    <property type="entry name" value="ENGB-TYPE G DOMAIN-CONTAINING PROTEIN"/>
    <property type="match status" value="1"/>
</dbReference>
<evidence type="ECO:0000313" key="12">
    <source>
        <dbReference type="EMBL" id="MCQ8895322.1"/>
    </source>
</evidence>
<comment type="similarity">
    <text evidence="2 10">Belongs to the TRAFAC class TrmE-Era-EngA-EngB-Septin-like GTPase superfamily. EngB GTPase family.</text>
</comment>
<keyword evidence="6" id="KW-0460">Magnesium</keyword>
<gene>
    <name evidence="12" type="primary">yihA</name>
    <name evidence="10" type="synonym">engB</name>
    <name evidence="12" type="ORF">NQT62_02565</name>
</gene>